<dbReference type="SUPFAM" id="SSF51735">
    <property type="entry name" value="NAD(P)-binding Rossmann-fold domains"/>
    <property type="match status" value="1"/>
</dbReference>
<dbReference type="PANTHER" id="PTHR10366">
    <property type="entry name" value="NAD DEPENDENT EPIMERASE/DEHYDRATASE"/>
    <property type="match status" value="1"/>
</dbReference>
<name>A0A7N0UTQ2_KALFE</name>
<dbReference type="GO" id="GO:0016616">
    <property type="term" value="F:oxidoreductase activity, acting on the CH-OH group of donors, NAD or NADP as acceptor"/>
    <property type="evidence" value="ECO:0007669"/>
    <property type="project" value="TreeGrafter"/>
</dbReference>
<evidence type="ECO:0000256" key="1">
    <source>
        <dbReference type="ARBA" id="ARBA00022857"/>
    </source>
</evidence>
<dbReference type="InterPro" id="IPR050425">
    <property type="entry name" value="NAD(P)_dehydrat-like"/>
</dbReference>
<dbReference type="EnsemblPlants" id="Kaladp0081s0397.1.v1.1">
    <property type="protein sequence ID" value="Kaladp0081s0397.1.v1.1"/>
    <property type="gene ID" value="Kaladp0081s0397.v1.1"/>
</dbReference>
<dbReference type="InterPro" id="IPR036291">
    <property type="entry name" value="NAD(P)-bd_dom_sf"/>
</dbReference>
<keyword evidence="2" id="KW-0560">Oxidoreductase</keyword>
<dbReference type="Pfam" id="PF01370">
    <property type="entry name" value="Epimerase"/>
    <property type="match status" value="1"/>
</dbReference>
<dbReference type="OMA" id="TGDDWNP"/>
<evidence type="ECO:0000313" key="5">
    <source>
        <dbReference type="Proteomes" id="UP000594263"/>
    </source>
</evidence>
<accession>A0A7N0UTQ2</accession>
<keyword evidence="1" id="KW-0521">NADP</keyword>
<dbReference type="FunFam" id="3.40.50.720:FF:000382">
    <property type="entry name" value="NAD(P)-binding Rossmann-fold superfamily protein"/>
    <property type="match status" value="1"/>
</dbReference>
<dbReference type="Gene3D" id="3.40.50.720">
    <property type="entry name" value="NAD(P)-binding Rossmann-like Domain"/>
    <property type="match status" value="1"/>
</dbReference>
<dbReference type="Gramene" id="Kaladp0081s0397.1.v1.1">
    <property type="protein sequence ID" value="Kaladp0081s0397.1.v1.1"/>
    <property type="gene ID" value="Kaladp0081s0397.v1.1"/>
</dbReference>
<protein>
    <recommendedName>
        <fullName evidence="3">NAD-dependent epimerase/dehydratase domain-containing protein</fullName>
    </recommendedName>
</protein>
<proteinExistence type="predicted"/>
<dbReference type="Proteomes" id="UP000594263">
    <property type="component" value="Unplaced"/>
</dbReference>
<keyword evidence="5" id="KW-1185">Reference proteome</keyword>
<dbReference type="CDD" id="cd08958">
    <property type="entry name" value="FR_SDR_e"/>
    <property type="match status" value="1"/>
</dbReference>
<organism evidence="4 5">
    <name type="scientific">Kalanchoe fedtschenkoi</name>
    <name type="common">Lavender scallops</name>
    <name type="synonym">South American air plant</name>
    <dbReference type="NCBI Taxonomy" id="63787"/>
    <lineage>
        <taxon>Eukaryota</taxon>
        <taxon>Viridiplantae</taxon>
        <taxon>Streptophyta</taxon>
        <taxon>Embryophyta</taxon>
        <taxon>Tracheophyta</taxon>
        <taxon>Spermatophyta</taxon>
        <taxon>Magnoliopsida</taxon>
        <taxon>eudicotyledons</taxon>
        <taxon>Gunneridae</taxon>
        <taxon>Pentapetalae</taxon>
        <taxon>Saxifragales</taxon>
        <taxon>Crassulaceae</taxon>
        <taxon>Kalanchoe</taxon>
    </lineage>
</organism>
<evidence type="ECO:0000259" key="3">
    <source>
        <dbReference type="Pfam" id="PF01370"/>
    </source>
</evidence>
<evidence type="ECO:0000313" key="4">
    <source>
        <dbReference type="EnsemblPlants" id="Kaladp0081s0397.1.v1.1"/>
    </source>
</evidence>
<sequence length="316" mass="34854">MEKGRVCVTGAGGFIGSWLVKLLLSKGYVVHGTLREPSDQKYAHLWTLDKAAENLKVFKADLLDYQSILTALEGCDGVFHVASPVPSSSVPNPEKELIEPAVKGTLNVLKGCSEAKVKRAIVLSSIGAIKMNPAWPKGQVKDEACWSDVEYCKKTGNWYFASKTEAELLALEYAEKSGLGVVTICPILVLGPVLQSTLNASSLALIKLLKGVGSVENVEWRIVDVRDLAEALLLVYEKPEAKGRYLCLSHAVLAQELVGKLQSMYPNYNYPKSFVEVELQDRVMSDKLQKIGWTYRPLEETLADSIKSYRQLGYLD</sequence>
<evidence type="ECO:0000256" key="2">
    <source>
        <dbReference type="ARBA" id="ARBA00023002"/>
    </source>
</evidence>
<dbReference type="AlphaFoldDB" id="A0A7N0UTQ2"/>
<dbReference type="InterPro" id="IPR001509">
    <property type="entry name" value="Epimerase_deHydtase"/>
</dbReference>
<reference evidence="4" key="1">
    <citation type="submission" date="2021-01" db="UniProtKB">
        <authorList>
            <consortium name="EnsemblPlants"/>
        </authorList>
    </citation>
    <scope>IDENTIFICATION</scope>
</reference>
<feature type="domain" description="NAD-dependent epimerase/dehydratase" evidence="3">
    <location>
        <begin position="6"/>
        <end position="242"/>
    </location>
</feature>
<dbReference type="PANTHER" id="PTHR10366:SF776">
    <property type="entry name" value="NAD(P)-BINDING ROSSMANN-FOLD SUPERFAMILY PROTEIN"/>
    <property type="match status" value="1"/>
</dbReference>